<evidence type="ECO:0000256" key="2">
    <source>
        <dbReference type="ARBA" id="ARBA00005988"/>
    </source>
</evidence>
<dbReference type="PANTHER" id="PTHR11705">
    <property type="entry name" value="PROTEASE FAMILY M14 CARBOXYPEPTIDASE A,B"/>
    <property type="match status" value="1"/>
</dbReference>
<comment type="function">
    <text evidence="11">Carboxypeptidase that possesses the specificities of both mammalian Cpase A and B. Thus shows broad substrate specificity, being able to cleave Cbz-Gly-Leu, Cbz-Gly-Val, Cbz-Gly-Phe, Cbz-Gly-Lys and Bz-Gly-Arg in vitro.</text>
</comment>
<dbReference type="PANTHER" id="PTHR11705:SF143">
    <property type="entry name" value="SLL0236 PROTEIN"/>
    <property type="match status" value="1"/>
</dbReference>
<evidence type="ECO:0000256" key="9">
    <source>
        <dbReference type="ARBA" id="ARBA00023049"/>
    </source>
</evidence>
<feature type="region of interest" description="Disordered" evidence="15">
    <location>
        <begin position="280"/>
        <end position="307"/>
    </location>
</feature>
<evidence type="ECO:0000256" key="7">
    <source>
        <dbReference type="ARBA" id="ARBA00022801"/>
    </source>
</evidence>
<dbReference type="GO" id="GO:0004181">
    <property type="term" value="F:metallocarboxypeptidase activity"/>
    <property type="evidence" value="ECO:0007669"/>
    <property type="project" value="InterPro"/>
</dbReference>
<dbReference type="FunFam" id="3.40.630.10:FF:000084">
    <property type="entry name" value="Carboxypeptidase B2"/>
    <property type="match status" value="1"/>
</dbReference>
<dbReference type="EMBL" id="CP028913">
    <property type="protein sequence ID" value="AWB96350.1"/>
    <property type="molecule type" value="Genomic_DNA"/>
</dbReference>
<feature type="active site" description="Proton donor/acceptor" evidence="14">
    <location>
        <position position="398"/>
    </location>
</feature>
<gene>
    <name evidence="18" type="ORF">DCE93_12405</name>
</gene>
<dbReference type="AlphaFoldDB" id="A0A2S0WYK9"/>
<keyword evidence="9" id="KW-0482">Metalloprotease</keyword>
<name>A0A2S0WYK9_9MICO</name>
<comment type="similarity">
    <text evidence="2 14">Belongs to the peptidase M14 family.</text>
</comment>
<evidence type="ECO:0000259" key="17">
    <source>
        <dbReference type="PROSITE" id="PS52035"/>
    </source>
</evidence>
<feature type="chain" id="PRO_5015744982" description="Zinc carboxypeptidase" evidence="16">
    <location>
        <begin position="38"/>
        <end position="1066"/>
    </location>
</feature>
<dbReference type="GO" id="GO:0006508">
    <property type="term" value="P:proteolysis"/>
    <property type="evidence" value="ECO:0007669"/>
    <property type="project" value="UniProtKB-KW"/>
</dbReference>
<dbReference type="Gene3D" id="3.40.630.10">
    <property type="entry name" value="Zn peptidases"/>
    <property type="match status" value="1"/>
</dbReference>
<keyword evidence="6 16" id="KW-0732">Signal</keyword>
<evidence type="ECO:0000256" key="5">
    <source>
        <dbReference type="ARBA" id="ARBA00022723"/>
    </source>
</evidence>
<evidence type="ECO:0000256" key="14">
    <source>
        <dbReference type="PROSITE-ProRule" id="PRU01379"/>
    </source>
</evidence>
<dbReference type="PROSITE" id="PS52035">
    <property type="entry name" value="PEPTIDASE_M14"/>
    <property type="match status" value="1"/>
</dbReference>
<dbReference type="SUPFAM" id="SSF53187">
    <property type="entry name" value="Zn-dependent exopeptidases"/>
    <property type="match status" value="1"/>
</dbReference>
<dbReference type="InterPro" id="IPR000834">
    <property type="entry name" value="Peptidase_M14"/>
</dbReference>
<keyword evidence="3 18" id="KW-0121">Carboxypeptidase</keyword>
<proteinExistence type="inferred from homology"/>
<evidence type="ECO:0000256" key="16">
    <source>
        <dbReference type="SAM" id="SignalP"/>
    </source>
</evidence>
<dbReference type="KEGG" id="agm:DCE93_12405"/>
<accession>A0A2S0WYK9</accession>
<dbReference type="GO" id="GO:0005615">
    <property type="term" value="C:extracellular space"/>
    <property type="evidence" value="ECO:0007669"/>
    <property type="project" value="TreeGrafter"/>
</dbReference>
<evidence type="ECO:0000256" key="6">
    <source>
        <dbReference type="ARBA" id="ARBA00022729"/>
    </source>
</evidence>
<evidence type="ECO:0000256" key="10">
    <source>
        <dbReference type="ARBA" id="ARBA00050859"/>
    </source>
</evidence>
<dbReference type="Proteomes" id="UP000244729">
    <property type="component" value="Chromosome"/>
</dbReference>
<feature type="domain" description="Peptidase M14" evidence="17">
    <location>
        <begin position="131"/>
        <end position="450"/>
    </location>
</feature>
<evidence type="ECO:0000256" key="11">
    <source>
        <dbReference type="ARBA" id="ARBA00055464"/>
    </source>
</evidence>
<dbReference type="Pfam" id="PF20773">
    <property type="entry name" value="InhA-like_MAM"/>
    <property type="match status" value="1"/>
</dbReference>
<dbReference type="Pfam" id="PF00246">
    <property type="entry name" value="Peptidase_M14"/>
    <property type="match status" value="1"/>
</dbReference>
<dbReference type="EC" id="3.4.17.18" evidence="12"/>
<evidence type="ECO:0000256" key="12">
    <source>
        <dbReference type="ARBA" id="ARBA00066554"/>
    </source>
</evidence>
<organism evidence="18 19">
    <name type="scientific">Agromyces badenianii</name>
    <dbReference type="NCBI Taxonomy" id="2080742"/>
    <lineage>
        <taxon>Bacteria</taxon>
        <taxon>Bacillati</taxon>
        <taxon>Actinomycetota</taxon>
        <taxon>Actinomycetes</taxon>
        <taxon>Micrococcales</taxon>
        <taxon>Microbacteriaceae</taxon>
        <taxon>Agromyces</taxon>
    </lineage>
</organism>
<evidence type="ECO:0000256" key="4">
    <source>
        <dbReference type="ARBA" id="ARBA00022670"/>
    </source>
</evidence>
<evidence type="ECO:0000256" key="8">
    <source>
        <dbReference type="ARBA" id="ARBA00022833"/>
    </source>
</evidence>
<evidence type="ECO:0000256" key="13">
    <source>
        <dbReference type="ARBA" id="ARBA00074273"/>
    </source>
</evidence>
<keyword evidence="8" id="KW-0862">Zinc</keyword>
<dbReference type="OrthoDB" id="5240362at2"/>
<dbReference type="GO" id="GO:0008270">
    <property type="term" value="F:zinc ion binding"/>
    <property type="evidence" value="ECO:0007669"/>
    <property type="project" value="InterPro"/>
</dbReference>
<evidence type="ECO:0000313" key="19">
    <source>
        <dbReference type="Proteomes" id="UP000244729"/>
    </source>
</evidence>
<feature type="signal peptide" evidence="16">
    <location>
        <begin position="1"/>
        <end position="37"/>
    </location>
</feature>
<sequence length="1066" mass="114432">MRKVHSRTREFAVFRVSIARQLAAATAAALILTAVSAAPAVAKPAPPTGDDHLAVYSGTVDADGLAAIVDLGVDRRDIVAAPSDGDPNQLAVEVIISGEQAEELAEMGTELEQKAPDASQRSLQADPTVFRRYSGAGGLQEELQAQAAAHPTIAELEVIGQTVNGQDINAVRVTKNPARAKDGKLPTTVFVAAQHAREWITPEMVRRLLDQVLNSYGSDPRITQLVNTTEMWFIPVANPDGYDFTFEEDQRLWRKNLRDNNGDGVITVGDGVDLNRNYPTRWGYDNEGSSPNPASETYRGPAPASEPETQALDSLFARITPEFFVNYHSAAELLLHGLGWQVATPSPDDVIYEAMVGDDANPAVPGYDPDISAELYVTNGDTDGHMQEAYGSLGFTPEMATCESASESIPDDQWEADDCESGFNFPDDEGLIQAEFEKNVPFALSVAESALDPNDPVSVVDREAADFTVDSFDVSYGDSQPVAVVAKRDLIAKFMNYRINGGRSQLALVKEWQGGERYGDENDDYLAEYRGTVRGASPGDSVEVWFSAFPPIRDVLKGEKFRKIESEHFTYTLAQDTGNEVLVIANEDYTGVNPTYPAGTTAPKYLDEHVAALEANGVTPDVWDVDAQGVPHDLAVLSHYDTVLWYLGDNRLTQDPEDELTEVGSGALPDLSVAERTQYLTIAVRDFLNEGGKLAYTGETTGYYGVLAGTLGGLYYGLNGAPEQPCAVTEDLFSDCLLYADDFTQYWLGAYNRTSLAAGGVLGTALPLDGFESLFGGPATADNAVDEAGALAPTSEVLPVDEFPQFESAAIADYLDPQGPFIAIEGEWAMAASHIDDGYQRLGRTFDLTGVTAADVPAFEAQISFSTEEAYDHVIVEARQVGTDAWTTLPDANGGTTSDLPAECEVGFLVDEHPQLEHYLTVADPCLPTGTTGEWNSFTTTSDGWVPVSFDLSAFAGQEVEIVVSYVTDPSTGETGLIVDDTRLVVAGAPTEAEGFEAGLGAWTVLGAPETSPGNVTDFERTRGLGGIVSAVRAADSIMLGFGLEQLESDAARADAVGRILAYLQD</sequence>
<dbReference type="PRINTS" id="PR00765">
    <property type="entry name" value="CRBOXYPTASEA"/>
</dbReference>
<dbReference type="InterPro" id="IPR033810">
    <property type="entry name" value="Carboxypeptidase_T"/>
</dbReference>
<keyword evidence="7" id="KW-0378">Hydrolase</keyword>
<evidence type="ECO:0000256" key="15">
    <source>
        <dbReference type="SAM" id="MobiDB-lite"/>
    </source>
</evidence>
<dbReference type="CDD" id="cd03859">
    <property type="entry name" value="M14_CPT"/>
    <property type="match status" value="1"/>
</dbReference>
<dbReference type="SMART" id="SM00631">
    <property type="entry name" value="Zn_pept"/>
    <property type="match status" value="1"/>
</dbReference>
<comment type="cofactor">
    <cofactor evidence="1">
        <name>Zn(2+)</name>
        <dbReference type="ChEBI" id="CHEBI:29105"/>
    </cofactor>
</comment>
<keyword evidence="5" id="KW-0479">Metal-binding</keyword>
<evidence type="ECO:0000256" key="1">
    <source>
        <dbReference type="ARBA" id="ARBA00001947"/>
    </source>
</evidence>
<keyword evidence="4" id="KW-0645">Protease</keyword>
<keyword evidence="19" id="KW-1185">Reference proteome</keyword>
<evidence type="ECO:0000256" key="3">
    <source>
        <dbReference type="ARBA" id="ARBA00022645"/>
    </source>
</evidence>
<protein>
    <recommendedName>
        <fullName evidence="13">Zinc carboxypeptidase</fullName>
        <ecNumber evidence="12">3.4.17.18</ecNumber>
    </recommendedName>
</protein>
<comment type="catalytic activity">
    <reaction evidence="10">
        <text>Releases a C-terminal residue, which may be hydrophobic or positively charged.</text>
        <dbReference type="EC" id="3.4.17.18"/>
    </reaction>
</comment>
<evidence type="ECO:0000313" key="18">
    <source>
        <dbReference type="EMBL" id="AWB96350.1"/>
    </source>
</evidence>
<reference evidence="18 19" key="1">
    <citation type="submission" date="2018-04" db="EMBL/GenBank/DDBJ databases">
        <authorList>
            <person name="Li J."/>
        </authorList>
    </citation>
    <scope>NUCLEOTIDE SEQUENCE [LARGE SCALE GENOMIC DNA]</scope>
    <source>
        <strain evidence="19">30A</strain>
    </source>
</reference>